<protein>
    <submittedName>
        <fullName evidence="2">Uncharacterized protein</fullName>
    </submittedName>
</protein>
<accession>A0A016VCF2</accession>
<sequence>MHRYERYALDGQQLRIDGRTRAEPDRQRTRTLARATKNGWAPDGGDGGAATGSVAATVAPPLKMGSPTDPVINCG</sequence>
<dbReference type="Proteomes" id="UP000024635">
    <property type="component" value="Unassembled WGS sequence"/>
</dbReference>
<proteinExistence type="predicted"/>
<organism evidence="2 3">
    <name type="scientific">Ancylostoma ceylanicum</name>
    <dbReference type="NCBI Taxonomy" id="53326"/>
    <lineage>
        <taxon>Eukaryota</taxon>
        <taxon>Metazoa</taxon>
        <taxon>Ecdysozoa</taxon>
        <taxon>Nematoda</taxon>
        <taxon>Chromadorea</taxon>
        <taxon>Rhabditida</taxon>
        <taxon>Rhabditina</taxon>
        <taxon>Rhabditomorpha</taxon>
        <taxon>Strongyloidea</taxon>
        <taxon>Ancylostomatidae</taxon>
        <taxon>Ancylostomatinae</taxon>
        <taxon>Ancylostoma</taxon>
    </lineage>
</organism>
<dbReference type="AlphaFoldDB" id="A0A016VCF2"/>
<evidence type="ECO:0000313" key="3">
    <source>
        <dbReference type="Proteomes" id="UP000024635"/>
    </source>
</evidence>
<comment type="caution">
    <text evidence="2">The sequence shown here is derived from an EMBL/GenBank/DDBJ whole genome shotgun (WGS) entry which is preliminary data.</text>
</comment>
<reference evidence="3" key="1">
    <citation type="journal article" date="2015" name="Nat. Genet.">
        <title>The genome and transcriptome of the zoonotic hookworm Ancylostoma ceylanicum identify infection-specific gene families.</title>
        <authorList>
            <person name="Schwarz E.M."/>
            <person name="Hu Y."/>
            <person name="Antoshechkin I."/>
            <person name="Miller M.M."/>
            <person name="Sternberg P.W."/>
            <person name="Aroian R.V."/>
        </authorList>
    </citation>
    <scope>NUCLEOTIDE SEQUENCE</scope>
    <source>
        <strain evidence="3">HY135</strain>
    </source>
</reference>
<dbReference type="EMBL" id="JARK01001348">
    <property type="protein sequence ID" value="EYC25070.1"/>
    <property type="molecule type" value="Genomic_DNA"/>
</dbReference>
<evidence type="ECO:0000256" key="1">
    <source>
        <dbReference type="SAM" id="MobiDB-lite"/>
    </source>
</evidence>
<gene>
    <name evidence="2" type="primary">Acey_s0012.g1684</name>
    <name evidence="2" type="ORF">Y032_0012g1684</name>
</gene>
<keyword evidence="3" id="KW-1185">Reference proteome</keyword>
<feature type="compositionally biased region" description="Basic and acidic residues" evidence="1">
    <location>
        <begin position="17"/>
        <end position="28"/>
    </location>
</feature>
<evidence type="ECO:0000313" key="2">
    <source>
        <dbReference type="EMBL" id="EYC25070.1"/>
    </source>
</evidence>
<name>A0A016VCF2_9BILA</name>
<feature type="region of interest" description="Disordered" evidence="1">
    <location>
        <begin position="17"/>
        <end position="53"/>
    </location>
</feature>